<feature type="region of interest" description="Disordered" evidence="1">
    <location>
        <begin position="120"/>
        <end position="165"/>
    </location>
</feature>
<feature type="region of interest" description="Disordered" evidence="1">
    <location>
        <begin position="1"/>
        <end position="45"/>
    </location>
</feature>
<evidence type="ECO:0000256" key="1">
    <source>
        <dbReference type="SAM" id="MobiDB-lite"/>
    </source>
</evidence>
<feature type="region of interest" description="Disordered" evidence="1">
    <location>
        <begin position="253"/>
        <end position="292"/>
    </location>
</feature>
<feature type="region of interest" description="Disordered" evidence="1">
    <location>
        <begin position="61"/>
        <end position="94"/>
    </location>
</feature>
<evidence type="ECO:0000313" key="3">
    <source>
        <dbReference type="Proteomes" id="UP001620645"/>
    </source>
</evidence>
<feature type="compositionally biased region" description="Polar residues" evidence="1">
    <location>
        <begin position="272"/>
        <end position="284"/>
    </location>
</feature>
<reference evidence="2 3" key="1">
    <citation type="submission" date="2024-10" db="EMBL/GenBank/DDBJ databases">
        <authorList>
            <person name="Kim D."/>
        </authorList>
    </citation>
    <scope>NUCLEOTIDE SEQUENCE [LARGE SCALE GENOMIC DNA]</scope>
    <source>
        <strain evidence="2">Taebaek</strain>
    </source>
</reference>
<dbReference type="Proteomes" id="UP001620645">
    <property type="component" value="Unassembled WGS sequence"/>
</dbReference>
<feature type="compositionally biased region" description="Basic and acidic residues" evidence="1">
    <location>
        <begin position="1"/>
        <end position="12"/>
    </location>
</feature>
<sequence>MKPKRMEIEENGKATSSEDSNMKWKTEEDNSSGTAEQANPFDDPVHRTKCLIQYIRLRKQRAEAEQAKRNAIKKQKMTARATLQSAREEKAAAETEERQCAMKIEELNQEKHQVLAALKAIHSRETERKRKREEQERQRRALAEEQRRREEQRRMAAQQQPQQQQQQQSLAALEYLLQLKNAQLSAIIASATGENPQLGTPAVGGHSLASSLPPSILSLLMQNSLADVAGSAPQNVQVGSAVPSLPLTANSFANFPTTTHNQPQQRMVAAPPQNQSSSLTNTTNQQHPSQQHQMHLQQQQVQNAVAQLLRQQFPTNAPGIMGMNALLNAAGISGGQSQIGQSFPNIGTFPAHQHQFDLQSLAAAAHNQPHHHQQQQQQQLSSALNLQALVAGGAVHQPPTPITSAASSNNIPGISQELLFQATLLAAANLSNPGLITSNTTPQQQQRPK</sequence>
<organism evidence="2 3">
    <name type="scientific">Heterodera schachtii</name>
    <name type="common">Sugarbeet cyst nematode worm</name>
    <name type="synonym">Tylenchus schachtii</name>
    <dbReference type="NCBI Taxonomy" id="97005"/>
    <lineage>
        <taxon>Eukaryota</taxon>
        <taxon>Metazoa</taxon>
        <taxon>Ecdysozoa</taxon>
        <taxon>Nematoda</taxon>
        <taxon>Chromadorea</taxon>
        <taxon>Rhabditida</taxon>
        <taxon>Tylenchina</taxon>
        <taxon>Tylenchomorpha</taxon>
        <taxon>Tylenchoidea</taxon>
        <taxon>Heteroderidae</taxon>
        <taxon>Heteroderinae</taxon>
        <taxon>Heterodera</taxon>
    </lineage>
</organism>
<dbReference type="EMBL" id="JBICCN010000143">
    <property type="protein sequence ID" value="KAL3090366.1"/>
    <property type="molecule type" value="Genomic_DNA"/>
</dbReference>
<feature type="compositionally biased region" description="Basic and acidic residues" evidence="1">
    <location>
        <begin position="122"/>
        <end position="154"/>
    </location>
</feature>
<proteinExistence type="predicted"/>
<gene>
    <name evidence="2" type="ORF">niasHS_006818</name>
</gene>
<dbReference type="AlphaFoldDB" id="A0ABD2JIB4"/>
<keyword evidence="3" id="KW-1185">Reference proteome</keyword>
<evidence type="ECO:0000313" key="2">
    <source>
        <dbReference type="EMBL" id="KAL3090366.1"/>
    </source>
</evidence>
<accession>A0ABD2JIB4</accession>
<feature type="compositionally biased region" description="Polar residues" evidence="1">
    <location>
        <begin position="253"/>
        <end position="265"/>
    </location>
</feature>
<comment type="caution">
    <text evidence="2">The sequence shown here is derived from an EMBL/GenBank/DDBJ whole genome shotgun (WGS) entry which is preliminary data.</text>
</comment>
<protein>
    <submittedName>
        <fullName evidence="2">Uncharacterized protein</fullName>
    </submittedName>
</protein>
<feature type="compositionally biased region" description="Low complexity" evidence="1">
    <location>
        <begin position="155"/>
        <end position="165"/>
    </location>
</feature>
<name>A0ABD2JIB4_HETSC</name>